<dbReference type="PANTHER" id="PTHR48079">
    <property type="entry name" value="PROTEIN YEEZ"/>
    <property type="match status" value="1"/>
</dbReference>
<organism evidence="2 3">
    <name type="scientific">Rhodopirellula baltica (strain DSM 10527 / NCIMB 13988 / SH1)</name>
    <dbReference type="NCBI Taxonomy" id="243090"/>
    <lineage>
        <taxon>Bacteria</taxon>
        <taxon>Pseudomonadati</taxon>
        <taxon>Planctomycetota</taxon>
        <taxon>Planctomycetia</taxon>
        <taxon>Pirellulales</taxon>
        <taxon>Pirellulaceae</taxon>
        <taxon>Rhodopirellula</taxon>
    </lineage>
</organism>
<dbReference type="InterPro" id="IPR051783">
    <property type="entry name" value="NAD(P)-dependent_oxidoreduct"/>
</dbReference>
<dbReference type="Proteomes" id="UP000001025">
    <property type="component" value="Chromosome"/>
</dbReference>
<proteinExistence type="predicted"/>
<evidence type="ECO:0000313" key="2">
    <source>
        <dbReference type="EMBL" id="CAD71859.1"/>
    </source>
</evidence>
<dbReference type="KEGG" id="rba:RB993"/>
<dbReference type="InterPro" id="IPR036291">
    <property type="entry name" value="NAD(P)-bd_dom_sf"/>
</dbReference>
<reference evidence="2 3" key="1">
    <citation type="journal article" date="2003" name="Proc. Natl. Acad. Sci. U.S.A.">
        <title>Complete genome sequence of the marine planctomycete Pirellula sp. strain 1.</title>
        <authorList>
            <person name="Gloeckner F.O."/>
            <person name="Kube M."/>
            <person name="Bauer M."/>
            <person name="Teeling H."/>
            <person name="Lombardot T."/>
            <person name="Ludwig W."/>
            <person name="Gade D."/>
            <person name="Beck A."/>
            <person name="Borzym K."/>
            <person name="Heitmann K."/>
            <person name="Rabus R."/>
            <person name="Schlesner H."/>
            <person name="Amann R."/>
            <person name="Reinhardt R."/>
        </authorList>
    </citation>
    <scope>NUCLEOTIDE SEQUENCE [LARGE SCALE GENOMIC DNA]</scope>
    <source>
        <strain evidence="3">DSM 10527 / NCIMB 13988 / SH1</strain>
    </source>
</reference>
<dbReference type="eggNOG" id="COG0451">
    <property type="taxonomic scope" value="Bacteria"/>
</dbReference>
<dbReference type="AlphaFoldDB" id="Q7UXZ2"/>
<dbReference type="Pfam" id="PF01073">
    <property type="entry name" value="3Beta_HSD"/>
    <property type="match status" value="1"/>
</dbReference>
<dbReference type="OrthoDB" id="9811743at2"/>
<dbReference type="EC" id="1.1.1.145" evidence="2"/>
<name>Q7UXZ2_RHOBA</name>
<dbReference type="PANTHER" id="PTHR48079:SF6">
    <property type="entry name" value="NAD(P)-BINDING DOMAIN-CONTAINING PROTEIN-RELATED"/>
    <property type="match status" value="1"/>
</dbReference>
<dbReference type="Gene3D" id="3.40.50.720">
    <property type="entry name" value="NAD(P)-binding Rossmann-like Domain"/>
    <property type="match status" value="1"/>
</dbReference>
<keyword evidence="2" id="KW-0560">Oxidoreductase</keyword>
<protein>
    <submittedName>
        <fullName evidence="2">3-beta-hydroxysteroid dehydrogenase</fullName>
        <ecNumber evidence="2">1.1.1.145</ecNumber>
    </submittedName>
</protein>
<sequence>MMRVVVTGCSGFLGGEIVRQLLQRDCEVVGLSRRETADLVRAGMTHHRGDLLDTEYLARVIAGADVVIHTAAVAGVWGSWQHYFDNNVVASRNVLQACQELGVSQLIYTSSPSVTFDGNDQRDVDEAEPYPETWMCHYPHTKSIAEREILAADQPGGMRTVSLRPHLIWGPDDPHLIPRVLQRARSGRLRIIGDGSNVIDTVHVINAAAAHLDAMDAMQTRPDEAAGRAYFITQDEPVNCWDWIGKLCRVHGVDPPTKSISFAAAYRIGAVLETVYRLTGRTSEPPMTRFVASQLAKDHSFDITAAKERLGYRPRIDMDAGLQTLTDDPAVTNDRSTDR</sequence>
<dbReference type="InterPro" id="IPR002225">
    <property type="entry name" value="3Beta_OHSteriod_DH/Estase"/>
</dbReference>
<dbReference type="EnsemblBacteria" id="CAD71859">
    <property type="protein sequence ID" value="CAD71859"/>
    <property type="gene ID" value="RB993"/>
</dbReference>
<dbReference type="InParanoid" id="Q7UXZ2"/>
<evidence type="ECO:0000313" key="3">
    <source>
        <dbReference type="Proteomes" id="UP000001025"/>
    </source>
</evidence>
<dbReference type="EMBL" id="BX294134">
    <property type="protein sequence ID" value="CAD71859.1"/>
    <property type="molecule type" value="Genomic_DNA"/>
</dbReference>
<dbReference type="GO" id="GO:0003854">
    <property type="term" value="F:3-beta-hydroxy-Delta5-steroid dehydrogenase (NAD+) activity"/>
    <property type="evidence" value="ECO:0007669"/>
    <property type="project" value="UniProtKB-EC"/>
</dbReference>
<dbReference type="FunCoup" id="Q7UXZ2">
    <property type="interactions" value="289"/>
</dbReference>
<keyword evidence="3" id="KW-1185">Reference proteome</keyword>
<feature type="domain" description="3-beta hydroxysteroid dehydrogenase/isomerase" evidence="1">
    <location>
        <begin position="5"/>
        <end position="257"/>
    </location>
</feature>
<dbReference type="PATRIC" id="fig|243090.15.peg.465"/>
<dbReference type="STRING" id="243090.RB993"/>
<accession>Q7UXZ2</accession>
<gene>
    <name evidence="2" type="ordered locus">RB993</name>
</gene>
<evidence type="ECO:0000259" key="1">
    <source>
        <dbReference type="Pfam" id="PF01073"/>
    </source>
</evidence>
<dbReference type="HOGENOM" id="CLU_007383_6_1_0"/>
<dbReference type="GO" id="GO:0006694">
    <property type="term" value="P:steroid biosynthetic process"/>
    <property type="evidence" value="ECO:0007669"/>
    <property type="project" value="InterPro"/>
</dbReference>
<dbReference type="SUPFAM" id="SSF51735">
    <property type="entry name" value="NAD(P)-binding Rossmann-fold domains"/>
    <property type="match status" value="1"/>
</dbReference>